<proteinExistence type="predicted"/>
<dbReference type="EMBL" id="MU393440">
    <property type="protein sequence ID" value="KAI4868172.1"/>
    <property type="molecule type" value="Genomic_DNA"/>
</dbReference>
<name>A0ACB9ZA33_9PEZI</name>
<comment type="caution">
    <text evidence="1">The sequence shown here is derived from an EMBL/GenBank/DDBJ whole genome shotgun (WGS) entry which is preliminary data.</text>
</comment>
<sequence>MTFETNPEKMASVNGHTKMEPLQEKATQRYVFATAAGAVLAAALVLDVLYLRPGAPSTGQSWLTVGLMLWGVYTQTSLRDTHRYYSDMARNGCRPIPSFPHDPLGVRFLLDAARHIKAHTLLARWSGLLSSLGHTFRHRTFPNPGYTIATDEPDNVRAVLGTGFDDWDIPRLRIRAFLPVLGRHSIFTTNGDAWRRARASLRPAFVRDQVADLHCLDRHVARLVARIPRDGSAFDLQAMLSMLTTDTISDFMFGRSTDILGSAPEDGLRFGRCFDVSMQKIADRARLGWLTMLLRDRELDECTAFMNAYVEKYIVEVRSEQGETEGEDDGKRYMFLNELLRTGEPDEVIRDHLMSIFTAGRDTTTSVLTYLFFELSRRPDVVAAIQREVRDLDLGDMEQLPTWEQLRNMKYLNWAIKEALRLNPPVATNAREAVRDTVLPIGGGPDGKSPVFVTKGTIIRYLPWAMHRRHDIYGDDADEFRPERWEVLRPTYEYVPFNAGPRICVGQQFALTQIAFVTFRLLQAFQTIERKDDRPPIQKFGINTSMLYGCWVSMTPA</sequence>
<organism evidence="1 2">
    <name type="scientific">Hypoxylon rubiginosum</name>
    <dbReference type="NCBI Taxonomy" id="110542"/>
    <lineage>
        <taxon>Eukaryota</taxon>
        <taxon>Fungi</taxon>
        <taxon>Dikarya</taxon>
        <taxon>Ascomycota</taxon>
        <taxon>Pezizomycotina</taxon>
        <taxon>Sordariomycetes</taxon>
        <taxon>Xylariomycetidae</taxon>
        <taxon>Xylariales</taxon>
        <taxon>Hypoxylaceae</taxon>
        <taxon>Hypoxylon</taxon>
    </lineage>
</organism>
<gene>
    <name evidence="1" type="ORF">F4820DRAFT_411034</name>
</gene>
<dbReference type="Proteomes" id="UP001497700">
    <property type="component" value="Unassembled WGS sequence"/>
</dbReference>
<evidence type="ECO:0000313" key="2">
    <source>
        <dbReference type="Proteomes" id="UP001497700"/>
    </source>
</evidence>
<protein>
    <submittedName>
        <fullName evidence="1">Cytochrome P450</fullName>
    </submittedName>
</protein>
<accession>A0ACB9ZA33</accession>
<evidence type="ECO:0000313" key="1">
    <source>
        <dbReference type="EMBL" id="KAI4868172.1"/>
    </source>
</evidence>
<keyword evidence="2" id="KW-1185">Reference proteome</keyword>
<reference evidence="1 2" key="1">
    <citation type="journal article" date="2022" name="New Phytol.">
        <title>Ecological generalism drives hyperdiversity of secondary metabolite gene clusters in xylarialean endophytes.</title>
        <authorList>
            <person name="Franco M.E.E."/>
            <person name="Wisecaver J.H."/>
            <person name="Arnold A.E."/>
            <person name="Ju Y.M."/>
            <person name="Slot J.C."/>
            <person name="Ahrendt S."/>
            <person name="Moore L.P."/>
            <person name="Eastman K.E."/>
            <person name="Scott K."/>
            <person name="Konkel Z."/>
            <person name="Mondo S.J."/>
            <person name="Kuo A."/>
            <person name="Hayes R.D."/>
            <person name="Haridas S."/>
            <person name="Andreopoulos B."/>
            <person name="Riley R."/>
            <person name="LaButti K."/>
            <person name="Pangilinan J."/>
            <person name="Lipzen A."/>
            <person name="Amirebrahimi M."/>
            <person name="Yan J."/>
            <person name="Adam C."/>
            <person name="Keymanesh K."/>
            <person name="Ng V."/>
            <person name="Louie K."/>
            <person name="Northen T."/>
            <person name="Drula E."/>
            <person name="Henrissat B."/>
            <person name="Hsieh H.M."/>
            <person name="Youens-Clark K."/>
            <person name="Lutzoni F."/>
            <person name="Miadlikowska J."/>
            <person name="Eastwood D.C."/>
            <person name="Hamelin R.C."/>
            <person name="Grigoriev I.V."/>
            <person name="U'Ren J.M."/>
        </authorList>
    </citation>
    <scope>NUCLEOTIDE SEQUENCE [LARGE SCALE GENOMIC DNA]</scope>
    <source>
        <strain evidence="1 2">CBS 119005</strain>
    </source>
</reference>